<evidence type="ECO:0000256" key="9">
    <source>
        <dbReference type="ARBA" id="ARBA00023136"/>
    </source>
</evidence>
<feature type="domain" description="Peptidase M48" evidence="12">
    <location>
        <begin position="71"/>
        <end position="249"/>
    </location>
</feature>
<keyword evidence="2 10" id="KW-0645">Protease</keyword>
<dbReference type="PANTHER" id="PTHR43221:SF2">
    <property type="entry name" value="PROTEASE HTPX HOMOLOG"/>
    <property type="match status" value="1"/>
</dbReference>
<keyword evidence="4" id="KW-0479">Metal-binding</keyword>
<evidence type="ECO:0000256" key="2">
    <source>
        <dbReference type="ARBA" id="ARBA00022670"/>
    </source>
</evidence>
<evidence type="ECO:0000313" key="13">
    <source>
        <dbReference type="EMBL" id="KPL85765.1"/>
    </source>
</evidence>
<keyword evidence="8 10" id="KW-0482">Metalloprotease</keyword>
<dbReference type="AlphaFoldDB" id="A0A0P6XSC2"/>
<protein>
    <recommendedName>
        <fullName evidence="12">Peptidase M48 domain-containing protein</fullName>
    </recommendedName>
</protein>
<dbReference type="InterPro" id="IPR001915">
    <property type="entry name" value="Peptidase_M48"/>
</dbReference>
<reference evidence="13 14" key="1">
    <citation type="submission" date="2015-07" db="EMBL/GenBank/DDBJ databases">
        <title>Genome sequence of Levilinea saccharolytica DSM 16555.</title>
        <authorList>
            <person name="Hemp J."/>
            <person name="Ward L.M."/>
            <person name="Pace L.A."/>
            <person name="Fischer W.W."/>
        </authorList>
    </citation>
    <scope>NUCLEOTIDE SEQUENCE [LARGE SCALE GENOMIC DNA]</scope>
    <source>
        <strain evidence="13 14">KIBI-1</strain>
    </source>
</reference>
<evidence type="ECO:0000256" key="7">
    <source>
        <dbReference type="ARBA" id="ARBA00022989"/>
    </source>
</evidence>
<keyword evidence="6 10" id="KW-0862">Zinc</keyword>
<dbReference type="PATRIC" id="fig|229921.5.peg.2904"/>
<evidence type="ECO:0000256" key="1">
    <source>
        <dbReference type="ARBA" id="ARBA00022475"/>
    </source>
</evidence>
<dbReference type="RefSeq" id="WP_062417297.1">
    <property type="nucleotide sequence ID" value="NZ_DF967974.1"/>
</dbReference>
<keyword evidence="3 11" id="KW-0812">Transmembrane</keyword>
<keyword evidence="14" id="KW-1185">Reference proteome</keyword>
<evidence type="ECO:0000313" key="14">
    <source>
        <dbReference type="Proteomes" id="UP000050501"/>
    </source>
</evidence>
<evidence type="ECO:0000256" key="4">
    <source>
        <dbReference type="ARBA" id="ARBA00022723"/>
    </source>
</evidence>
<evidence type="ECO:0000256" key="11">
    <source>
        <dbReference type="SAM" id="Phobius"/>
    </source>
</evidence>
<dbReference type="OrthoDB" id="15218at2"/>
<proteinExistence type="inferred from homology"/>
<evidence type="ECO:0000256" key="6">
    <source>
        <dbReference type="ARBA" id="ARBA00022833"/>
    </source>
</evidence>
<keyword evidence="5 10" id="KW-0378">Hydrolase</keyword>
<dbReference type="GO" id="GO:0004222">
    <property type="term" value="F:metalloendopeptidase activity"/>
    <property type="evidence" value="ECO:0007669"/>
    <property type="project" value="InterPro"/>
</dbReference>
<gene>
    <name evidence="13" type="ORF">ADN01_05825</name>
</gene>
<comment type="cofactor">
    <cofactor evidence="10">
        <name>Zn(2+)</name>
        <dbReference type="ChEBI" id="CHEBI:29105"/>
    </cofactor>
    <text evidence="10">Binds 1 zinc ion per subunit.</text>
</comment>
<comment type="caution">
    <text evidence="13">The sequence shown here is derived from an EMBL/GenBank/DDBJ whole genome shotgun (WGS) entry which is preliminary data.</text>
</comment>
<dbReference type="InterPro" id="IPR050083">
    <property type="entry name" value="HtpX_protease"/>
</dbReference>
<evidence type="ECO:0000256" key="3">
    <source>
        <dbReference type="ARBA" id="ARBA00022692"/>
    </source>
</evidence>
<accession>A0A0P6XSC2</accession>
<dbReference type="Pfam" id="PF01435">
    <property type="entry name" value="Peptidase_M48"/>
    <property type="match status" value="1"/>
</dbReference>
<dbReference type="CDD" id="cd07325">
    <property type="entry name" value="M48_Ste24p_like"/>
    <property type="match status" value="1"/>
</dbReference>
<keyword evidence="9 11" id="KW-0472">Membrane</keyword>
<sequence length="269" mass="29451">MTSYRYPNEEIILLLTLGGLFVVLLLTAGLTVCLVPLLVGVMVVLAYTMNRSHHQSLLQQATLVGMENAPQLARLVEGCRRRLRTGPVQTFVAPQRALNAYTFGFSSPQVVVLFQPLLRVMDADELRFIVGHELGHVGLGHAWLNTLLGGMAGVPLPFGAAVVVTLAFRWWNRACEFSADRAGMLACGKPEKAISALVKLVTGGISSQAEMDRALQVIEAEDDSPLHVLTESLSTHPMLVKRIDQIRQYAADPQYRRLLAQIEAQNQGA</sequence>
<dbReference type="Proteomes" id="UP000050501">
    <property type="component" value="Unassembled WGS sequence"/>
</dbReference>
<evidence type="ECO:0000256" key="8">
    <source>
        <dbReference type="ARBA" id="ARBA00023049"/>
    </source>
</evidence>
<dbReference type="GO" id="GO:0006508">
    <property type="term" value="P:proteolysis"/>
    <property type="evidence" value="ECO:0007669"/>
    <property type="project" value="UniProtKB-KW"/>
</dbReference>
<comment type="similarity">
    <text evidence="10">Belongs to the peptidase M48 family.</text>
</comment>
<dbReference type="STRING" id="229921.ADN01_05825"/>
<dbReference type="PANTHER" id="PTHR43221">
    <property type="entry name" value="PROTEASE HTPX"/>
    <property type="match status" value="1"/>
</dbReference>
<evidence type="ECO:0000256" key="5">
    <source>
        <dbReference type="ARBA" id="ARBA00022801"/>
    </source>
</evidence>
<dbReference type="Gene3D" id="3.30.2010.10">
    <property type="entry name" value="Metalloproteases ('zincins'), catalytic domain"/>
    <property type="match status" value="1"/>
</dbReference>
<name>A0A0P6XSC2_9CHLR</name>
<evidence type="ECO:0000259" key="12">
    <source>
        <dbReference type="Pfam" id="PF01435"/>
    </source>
</evidence>
<keyword evidence="7 11" id="KW-1133">Transmembrane helix</keyword>
<dbReference type="GO" id="GO:0046872">
    <property type="term" value="F:metal ion binding"/>
    <property type="evidence" value="ECO:0007669"/>
    <property type="project" value="UniProtKB-KW"/>
</dbReference>
<evidence type="ECO:0000256" key="10">
    <source>
        <dbReference type="RuleBase" id="RU003983"/>
    </source>
</evidence>
<feature type="transmembrane region" description="Helical" evidence="11">
    <location>
        <begin position="12"/>
        <end position="45"/>
    </location>
</feature>
<dbReference type="EMBL" id="LGCM01000024">
    <property type="protein sequence ID" value="KPL85765.1"/>
    <property type="molecule type" value="Genomic_DNA"/>
</dbReference>
<keyword evidence="1" id="KW-1003">Cell membrane</keyword>
<organism evidence="13 14">
    <name type="scientific">Levilinea saccharolytica</name>
    <dbReference type="NCBI Taxonomy" id="229921"/>
    <lineage>
        <taxon>Bacteria</taxon>
        <taxon>Bacillati</taxon>
        <taxon>Chloroflexota</taxon>
        <taxon>Anaerolineae</taxon>
        <taxon>Anaerolineales</taxon>
        <taxon>Anaerolineaceae</taxon>
        <taxon>Levilinea</taxon>
    </lineage>
</organism>